<keyword evidence="6" id="KW-1185">Reference proteome</keyword>
<dbReference type="InterPro" id="IPR001138">
    <property type="entry name" value="Zn2Cys6_DnaBD"/>
</dbReference>
<dbReference type="CDD" id="cd00067">
    <property type="entry name" value="GAL4"/>
    <property type="match status" value="1"/>
</dbReference>
<protein>
    <recommendedName>
        <fullName evidence="4">Zn(2)-C6 fungal-type domain-containing protein</fullName>
    </recommendedName>
</protein>
<dbReference type="GO" id="GO:0003677">
    <property type="term" value="F:DNA binding"/>
    <property type="evidence" value="ECO:0007669"/>
    <property type="project" value="InterPro"/>
</dbReference>
<evidence type="ECO:0000256" key="3">
    <source>
        <dbReference type="SAM" id="MobiDB-lite"/>
    </source>
</evidence>
<dbReference type="CDD" id="cd12148">
    <property type="entry name" value="fungal_TF_MHR"/>
    <property type="match status" value="1"/>
</dbReference>
<dbReference type="GO" id="GO:0000981">
    <property type="term" value="F:DNA-binding transcription factor activity, RNA polymerase II-specific"/>
    <property type="evidence" value="ECO:0007669"/>
    <property type="project" value="InterPro"/>
</dbReference>
<comment type="caution">
    <text evidence="5">The sequence shown here is derived from an EMBL/GenBank/DDBJ whole genome shotgun (WGS) entry which is preliminary data.</text>
</comment>
<reference evidence="6" key="1">
    <citation type="journal article" date="2016" name="Genome Biol. Evol.">
        <title>Comparative 'omics' of the Fusarium fujikuroi species complex highlights differences in genetic potential and metabolite synthesis.</title>
        <authorList>
            <person name="Niehaus E.-M."/>
            <person name="Muensterkoetter M."/>
            <person name="Proctor R.H."/>
            <person name="Brown D.W."/>
            <person name="Sharon A."/>
            <person name="Idan Y."/>
            <person name="Oren-Young L."/>
            <person name="Sieber C.M."/>
            <person name="Novak O."/>
            <person name="Pencik A."/>
            <person name="Tarkowska D."/>
            <person name="Hromadova K."/>
            <person name="Freeman S."/>
            <person name="Maymon M."/>
            <person name="Elazar M."/>
            <person name="Youssef S.A."/>
            <person name="El-Shabrawy E.S.M."/>
            <person name="Shalaby A.B.A."/>
            <person name="Houterman P."/>
            <person name="Brock N.L."/>
            <person name="Burkhardt I."/>
            <person name="Tsavkelova E.A."/>
            <person name="Dickschat J.S."/>
            <person name="Galuszka P."/>
            <person name="Gueldener U."/>
            <person name="Tudzynski B."/>
        </authorList>
    </citation>
    <scope>NUCLEOTIDE SEQUENCE [LARGE SCALE GENOMIC DNA]</scope>
    <source>
        <strain evidence="6">MRC7560</strain>
    </source>
</reference>
<feature type="region of interest" description="Disordered" evidence="3">
    <location>
        <begin position="99"/>
        <end position="136"/>
    </location>
</feature>
<dbReference type="PANTHER" id="PTHR46910">
    <property type="entry name" value="TRANSCRIPTION FACTOR PDR1"/>
    <property type="match status" value="1"/>
</dbReference>
<dbReference type="InterPro" id="IPR036864">
    <property type="entry name" value="Zn2-C6_fun-type_DNA-bd_sf"/>
</dbReference>
<dbReference type="GO" id="GO:0008270">
    <property type="term" value="F:zinc ion binding"/>
    <property type="evidence" value="ECO:0007669"/>
    <property type="project" value="InterPro"/>
</dbReference>
<keyword evidence="1" id="KW-0479">Metal-binding</keyword>
<dbReference type="EMBL" id="FCQH01000007">
    <property type="protein sequence ID" value="CVK95177.1"/>
    <property type="molecule type" value="Genomic_DNA"/>
</dbReference>
<dbReference type="InterPro" id="IPR050987">
    <property type="entry name" value="AtrR-like"/>
</dbReference>
<dbReference type="PROSITE" id="PS50048">
    <property type="entry name" value="ZN2_CY6_FUNGAL_2"/>
    <property type="match status" value="1"/>
</dbReference>
<proteinExistence type="predicted"/>
<dbReference type="SUPFAM" id="SSF57701">
    <property type="entry name" value="Zn2/Cys6 DNA-binding domain"/>
    <property type="match status" value="1"/>
</dbReference>
<sequence>MESRASPNDKGGSNRPAISRRSCDQCRARKIGCDRATPCSNCVSARVDCTHSTIAPKPSTARQRVLVSEKYERKIDDISRDVSSIKTLLAGLDLNRVAPAQTSQEHRPLASTSPSPAEANKLDKPRPSDSAAPPPRWDYSAHIIDFVQSIIQDNGSIQADTEWSSTISSLKSLVNALKNTQMTRSQLPKPHEPPESIPTPPLEAIVEILRWVKDHSRDHRVVWICRFLPLDVFLDVCNKVYFRVEDHTEAEFIIANSFLSYVFAEYAVIHGDAKSQGYCRFYRSKVGSGLAKLTLLAAPCMELVAALALGAIYSVEESRASQSWTLISTAMTLCQTLGYHRLDSPKDGLQHIQSDLFWVVYAYEKGLSLRLGRCSGVRDSEVCSPRQANQHRSIRLGRIQGKTYDQLYSPEGLKTSNATRYEVANGLAQELQCIIDETHHEIAQALAENRDMGDDPMKVIYLHCDLVCQSALTAMVLRVLPGSQGMEVHESCLTVARNTLDLHDQCMKLVNGCKDPLLIRRYINWAILHTPFFPFSIVFTHAVRYSIVEDFDRLDRFASSFKSECSHSEPATHPHRLYELLSKAARLSAKACPELSHTSASLSSSSDFTMIDPEAVNTVDGIAATDVAIGAEYDASFQIGDWFHSNQQFMRLLHEDVPY</sequence>
<name>A0A1L7TIQ8_FUSMA</name>
<evidence type="ECO:0000256" key="2">
    <source>
        <dbReference type="ARBA" id="ARBA00023242"/>
    </source>
</evidence>
<evidence type="ECO:0000313" key="5">
    <source>
        <dbReference type="EMBL" id="CVK95177.1"/>
    </source>
</evidence>
<dbReference type="PANTHER" id="PTHR46910:SF5">
    <property type="entry name" value="ZN(II)2CYS6 TRANSCRIPTION FACTOR (EUROFUNG)"/>
    <property type="match status" value="1"/>
</dbReference>
<dbReference type="SMART" id="SM00906">
    <property type="entry name" value="Fungal_trans"/>
    <property type="match status" value="1"/>
</dbReference>
<gene>
    <name evidence="5" type="ORF">FMAN_13357</name>
</gene>
<dbReference type="RefSeq" id="XP_041683242.1">
    <property type="nucleotide sequence ID" value="XM_041832816.1"/>
</dbReference>
<feature type="domain" description="Zn(2)-C6 fungal-type" evidence="4">
    <location>
        <begin position="22"/>
        <end position="51"/>
    </location>
</feature>
<accession>A0A1L7TIQ8</accession>
<evidence type="ECO:0000256" key="1">
    <source>
        <dbReference type="ARBA" id="ARBA00022723"/>
    </source>
</evidence>
<dbReference type="SMART" id="SM00066">
    <property type="entry name" value="GAL4"/>
    <property type="match status" value="1"/>
</dbReference>
<organism evidence="5 6">
    <name type="scientific">Fusarium mangiferae</name>
    <name type="common">Mango malformation disease fungus</name>
    <dbReference type="NCBI Taxonomy" id="192010"/>
    <lineage>
        <taxon>Eukaryota</taxon>
        <taxon>Fungi</taxon>
        <taxon>Dikarya</taxon>
        <taxon>Ascomycota</taxon>
        <taxon>Pezizomycotina</taxon>
        <taxon>Sordariomycetes</taxon>
        <taxon>Hypocreomycetidae</taxon>
        <taxon>Hypocreales</taxon>
        <taxon>Nectriaceae</taxon>
        <taxon>Fusarium</taxon>
        <taxon>Fusarium fujikuroi species complex</taxon>
    </lineage>
</organism>
<dbReference type="GeneID" id="65092606"/>
<dbReference type="Gene3D" id="4.10.240.10">
    <property type="entry name" value="Zn(2)-C6 fungal-type DNA-binding domain"/>
    <property type="match status" value="1"/>
</dbReference>
<dbReference type="InterPro" id="IPR007219">
    <property type="entry name" value="XnlR_reg_dom"/>
</dbReference>
<evidence type="ECO:0000259" key="4">
    <source>
        <dbReference type="PROSITE" id="PS50048"/>
    </source>
</evidence>
<dbReference type="Pfam" id="PF00172">
    <property type="entry name" value="Zn_clus"/>
    <property type="match status" value="1"/>
</dbReference>
<feature type="region of interest" description="Disordered" evidence="3">
    <location>
        <begin position="1"/>
        <end position="21"/>
    </location>
</feature>
<dbReference type="PROSITE" id="PS00463">
    <property type="entry name" value="ZN2_CY6_FUNGAL_1"/>
    <property type="match status" value="1"/>
</dbReference>
<dbReference type="AlphaFoldDB" id="A0A1L7TIQ8"/>
<keyword evidence="2" id="KW-0539">Nucleus</keyword>
<dbReference type="Proteomes" id="UP000184255">
    <property type="component" value="Unassembled WGS sequence"/>
</dbReference>
<dbReference type="GO" id="GO:0006351">
    <property type="term" value="P:DNA-templated transcription"/>
    <property type="evidence" value="ECO:0007669"/>
    <property type="project" value="InterPro"/>
</dbReference>
<dbReference type="VEuPathDB" id="FungiDB:FMAN_13357"/>
<evidence type="ECO:0000313" key="6">
    <source>
        <dbReference type="Proteomes" id="UP000184255"/>
    </source>
</evidence>